<proteinExistence type="predicted"/>
<keyword evidence="3" id="KW-0170">Cobalt</keyword>
<dbReference type="Gene3D" id="3.20.20.370">
    <property type="entry name" value="Glycoside hydrolase/deacetylase"/>
    <property type="match status" value="1"/>
</dbReference>
<comment type="cofactor">
    <cofactor evidence="1">
        <name>Co(2+)</name>
        <dbReference type="ChEBI" id="CHEBI:48828"/>
    </cofactor>
</comment>
<dbReference type="InterPro" id="IPR050248">
    <property type="entry name" value="Polysacc_deacetylase_ArnD"/>
</dbReference>
<dbReference type="PANTHER" id="PTHR10587:SF137">
    <property type="entry name" value="4-DEOXY-4-FORMAMIDO-L-ARABINOSE-PHOSPHOUNDECAPRENOL DEFORMYLASE ARND-RELATED"/>
    <property type="match status" value="1"/>
</dbReference>
<dbReference type="GO" id="GO:0004099">
    <property type="term" value="F:chitin deacetylase activity"/>
    <property type="evidence" value="ECO:0007669"/>
    <property type="project" value="UniProtKB-EC"/>
</dbReference>
<dbReference type="OrthoDB" id="407355at2759"/>
<dbReference type="GO" id="GO:0009272">
    <property type="term" value="P:fungal-type cell wall biogenesis"/>
    <property type="evidence" value="ECO:0007669"/>
    <property type="project" value="UniProtKB-ARBA"/>
</dbReference>
<reference evidence="7 8" key="1">
    <citation type="journal article" date="2017" name="Biotechnol. Biofuels">
        <title>Differential beta-glucosidase expression as a function of carbon source availability in Talaromyces amestolkiae: a genomic and proteomic approach.</title>
        <authorList>
            <person name="de Eugenio L.I."/>
            <person name="Mendez-Liter J.A."/>
            <person name="Nieto-Dominguez M."/>
            <person name="Alonso L."/>
            <person name="Gil-Munoz J."/>
            <person name="Barriuso J."/>
            <person name="Prieto A."/>
            <person name="Martinez M.J."/>
        </authorList>
    </citation>
    <scope>NUCLEOTIDE SEQUENCE [LARGE SCALE GENOMIC DNA]</scope>
    <source>
        <strain evidence="7 8">CIB</strain>
    </source>
</reference>
<name>A0A364KLU7_TALAM</name>
<dbReference type="RefSeq" id="XP_040729043.1">
    <property type="nucleotide sequence ID" value="XM_040877849.1"/>
</dbReference>
<keyword evidence="2" id="KW-0624">Polysaccharide degradation</keyword>
<evidence type="ECO:0000256" key="4">
    <source>
        <dbReference type="ARBA" id="ARBA00024056"/>
    </source>
</evidence>
<evidence type="ECO:0000256" key="2">
    <source>
        <dbReference type="ARBA" id="ARBA00023024"/>
    </source>
</evidence>
<dbReference type="PROSITE" id="PS51677">
    <property type="entry name" value="NODB"/>
    <property type="match status" value="1"/>
</dbReference>
<dbReference type="GeneID" id="63789755"/>
<dbReference type="EC" id="3.5.1.41" evidence="4"/>
<evidence type="ECO:0000256" key="3">
    <source>
        <dbReference type="ARBA" id="ARBA00023285"/>
    </source>
</evidence>
<evidence type="ECO:0000256" key="5">
    <source>
        <dbReference type="ARBA" id="ARBA00048494"/>
    </source>
</evidence>
<gene>
    <name evidence="7" type="ORF">BHQ10_000538</name>
</gene>
<keyword evidence="2" id="KW-0119">Carbohydrate metabolism</keyword>
<dbReference type="PANTHER" id="PTHR10587">
    <property type="entry name" value="GLYCOSYL TRANSFERASE-RELATED"/>
    <property type="match status" value="1"/>
</dbReference>
<evidence type="ECO:0000313" key="7">
    <source>
        <dbReference type="EMBL" id="RAO64526.1"/>
    </source>
</evidence>
<feature type="domain" description="NodB homology" evidence="6">
    <location>
        <begin position="47"/>
        <end position="240"/>
    </location>
</feature>
<dbReference type="GO" id="GO:0005975">
    <property type="term" value="P:carbohydrate metabolic process"/>
    <property type="evidence" value="ECO:0007669"/>
    <property type="project" value="InterPro"/>
</dbReference>
<dbReference type="GO" id="GO:0006032">
    <property type="term" value="P:chitin catabolic process"/>
    <property type="evidence" value="ECO:0007669"/>
    <property type="project" value="UniProtKB-KW"/>
</dbReference>
<keyword evidence="8" id="KW-1185">Reference proteome</keyword>
<organism evidence="7 8">
    <name type="scientific">Talaromyces amestolkiae</name>
    <dbReference type="NCBI Taxonomy" id="1196081"/>
    <lineage>
        <taxon>Eukaryota</taxon>
        <taxon>Fungi</taxon>
        <taxon>Dikarya</taxon>
        <taxon>Ascomycota</taxon>
        <taxon>Pezizomycotina</taxon>
        <taxon>Eurotiomycetes</taxon>
        <taxon>Eurotiomycetidae</taxon>
        <taxon>Eurotiales</taxon>
        <taxon>Trichocomaceae</taxon>
        <taxon>Talaromyces</taxon>
        <taxon>Talaromyces sect. Talaromyces</taxon>
    </lineage>
</organism>
<sequence>MLLLLLSLLLLVLLFLVYIVYYPPFSIIQYFQRRWPDVLWHVSTSEKVIALTIDDGPSIYTAEILEILKANDATATFFIIGSHVSNMTHEGDEILQKLIRGGNELGNHAMYDEPAYKLPDDELVSQINKVDELNRKAYEAVNGASTIVEDDTALPRYYRPGSGWYTTRMRNIVNRLQYKLIMGDVYPHDPQIPFAKVNAAHILRMARPGGIIICHDGRPWTLPMLMAVLPELKRRGYRVVKVTELLQCANS</sequence>
<evidence type="ECO:0000259" key="6">
    <source>
        <dbReference type="PROSITE" id="PS51677"/>
    </source>
</evidence>
<protein>
    <recommendedName>
        <fullName evidence="4">chitin deacetylase</fullName>
        <ecNumber evidence="4">3.5.1.41</ecNumber>
    </recommendedName>
</protein>
<accession>A0A364KLU7</accession>
<evidence type="ECO:0000313" key="8">
    <source>
        <dbReference type="Proteomes" id="UP000249363"/>
    </source>
</evidence>
<dbReference type="STRING" id="1196081.A0A364KLU7"/>
<dbReference type="SUPFAM" id="SSF88713">
    <property type="entry name" value="Glycoside hydrolase/deacetylase"/>
    <property type="match status" value="1"/>
</dbReference>
<dbReference type="InterPro" id="IPR002509">
    <property type="entry name" value="NODB_dom"/>
</dbReference>
<keyword evidence="2" id="KW-0146">Chitin degradation</keyword>
<evidence type="ECO:0000256" key="1">
    <source>
        <dbReference type="ARBA" id="ARBA00001941"/>
    </source>
</evidence>
<comment type="caution">
    <text evidence="7">The sequence shown here is derived from an EMBL/GenBank/DDBJ whole genome shotgun (WGS) entry which is preliminary data.</text>
</comment>
<dbReference type="Proteomes" id="UP000249363">
    <property type="component" value="Unassembled WGS sequence"/>
</dbReference>
<dbReference type="CDD" id="cd10958">
    <property type="entry name" value="CE4_NodB_like_2"/>
    <property type="match status" value="1"/>
</dbReference>
<dbReference type="Pfam" id="PF01522">
    <property type="entry name" value="Polysacc_deac_1"/>
    <property type="match status" value="1"/>
</dbReference>
<dbReference type="InterPro" id="IPR011330">
    <property type="entry name" value="Glyco_hydro/deAcase_b/a-brl"/>
</dbReference>
<comment type="catalytic activity">
    <reaction evidence="5">
        <text>[(1-&gt;4)-N-acetyl-beta-D-glucosaminyl](n) + n H2O = chitosan + n acetate</text>
        <dbReference type="Rhea" id="RHEA:10464"/>
        <dbReference type="Rhea" id="RHEA-COMP:9593"/>
        <dbReference type="Rhea" id="RHEA-COMP:9597"/>
        <dbReference type="ChEBI" id="CHEBI:15377"/>
        <dbReference type="ChEBI" id="CHEBI:17029"/>
        <dbReference type="ChEBI" id="CHEBI:30089"/>
        <dbReference type="ChEBI" id="CHEBI:57704"/>
        <dbReference type="EC" id="3.5.1.41"/>
    </reaction>
    <physiologicalReaction direction="left-to-right" evidence="5">
        <dbReference type="Rhea" id="RHEA:10465"/>
    </physiologicalReaction>
</comment>
<dbReference type="AlphaFoldDB" id="A0A364KLU7"/>
<dbReference type="EMBL" id="MIKG01000001">
    <property type="protein sequence ID" value="RAO64526.1"/>
    <property type="molecule type" value="Genomic_DNA"/>
</dbReference>